<protein>
    <submittedName>
        <fullName evidence="2">Uncharacterized protein</fullName>
    </submittedName>
</protein>
<keyword evidence="1" id="KW-0472">Membrane</keyword>
<dbReference type="AlphaFoldDB" id="A0A5B7TRI3"/>
<accession>A0A5B7TRI3</accession>
<proteinExistence type="predicted"/>
<organism evidence="2 3">
    <name type="scientific">Aureibaculum algae</name>
    <dbReference type="NCBI Taxonomy" id="2584122"/>
    <lineage>
        <taxon>Bacteria</taxon>
        <taxon>Pseudomonadati</taxon>
        <taxon>Bacteroidota</taxon>
        <taxon>Flavobacteriia</taxon>
        <taxon>Flavobacteriales</taxon>
        <taxon>Flavobacteriaceae</taxon>
        <taxon>Aureibaculum</taxon>
    </lineage>
</organism>
<evidence type="ECO:0000313" key="3">
    <source>
        <dbReference type="Proteomes" id="UP000306229"/>
    </source>
</evidence>
<feature type="transmembrane region" description="Helical" evidence="1">
    <location>
        <begin position="83"/>
        <end position="104"/>
    </location>
</feature>
<gene>
    <name evidence="2" type="ORF">FF125_04695</name>
</gene>
<evidence type="ECO:0000313" key="2">
    <source>
        <dbReference type="EMBL" id="QCX37766.1"/>
    </source>
</evidence>
<dbReference type="OrthoDB" id="1163149at2"/>
<keyword evidence="1" id="KW-1133">Transmembrane helix</keyword>
<name>A0A5B7TRI3_9FLAO</name>
<feature type="transmembrane region" description="Helical" evidence="1">
    <location>
        <begin position="116"/>
        <end position="135"/>
    </location>
</feature>
<dbReference type="KEGG" id="fbe:FF125_04695"/>
<feature type="transmembrane region" description="Helical" evidence="1">
    <location>
        <begin position="12"/>
        <end position="32"/>
    </location>
</feature>
<dbReference type="Proteomes" id="UP000306229">
    <property type="component" value="Chromosome"/>
</dbReference>
<dbReference type="EMBL" id="CP040749">
    <property type="protein sequence ID" value="QCX37766.1"/>
    <property type="molecule type" value="Genomic_DNA"/>
</dbReference>
<reference evidence="2 3" key="1">
    <citation type="submission" date="2019-05" db="EMBL/GenBank/DDBJ databases">
        <title>Algicella ahnfeltiae gen. nov., sp. nov., a novel marine bacterium of the family Flavobacteriaceae isolated from a red alga.</title>
        <authorList>
            <person name="Nedashkovskaya O.I."/>
            <person name="Kukhlevskiy A.D."/>
            <person name="Kim S.-G."/>
            <person name="Zhukova N.V."/>
            <person name="Mikhailov V.V."/>
        </authorList>
    </citation>
    <scope>NUCLEOTIDE SEQUENCE [LARGE SCALE GENOMIC DNA]</scope>
    <source>
        <strain evidence="2 3">10Alg115</strain>
    </source>
</reference>
<evidence type="ECO:0000256" key="1">
    <source>
        <dbReference type="SAM" id="Phobius"/>
    </source>
</evidence>
<dbReference type="RefSeq" id="WP_138948692.1">
    <property type="nucleotide sequence ID" value="NZ_CP040749.1"/>
</dbReference>
<keyword evidence="3" id="KW-1185">Reference proteome</keyword>
<keyword evidence="1" id="KW-0812">Transmembrane</keyword>
<sequence>MTLEYWNSLANQLILISALLSGFSIAIVANLVVSDKSDKISNRLLRTATVSAACFLVSVFAMTKISMITTPGGYLKNVTSSDFLLPRIIGMICFMLGLFALTTLISLSGWTKSRKAGIFSTVIGVITLLLILITLTDFHAS</sequence>